<sequence>MKIVIAGGTGFVGKHITDFFIQNGHDVFILTRSKKQSSQKQLHFVQWLTDDADPTKALEGADTFINLAGKSINDRWTSETKKQILESRISTTKAMYEIVEKLESKPSVYINASAVGIYGTSLNDTFTEQSTKTGTDFLAETVKKWEAEAEKIQTLGVRTVYTRFGIVLGEGGALPKMVQPYKLYAGGTVGSGNQWISWIHVKDLVRLIEFIIKTETISGPINATTPYPVSMKEFGQTIGQFLGRPHWIPAPAFALKAMLGEMSILVLEGQKVIPAKALENDFNFSYSHLDEALSNILK</sequence>
<dbReference type="PANTHER" id="PTHR11092:SF0">
    <property type="entry name" value="EPIMERASE FAMILY PROTEIN SDR39U1"/>
    <property type="match status" value="1"/>
</dbReference>
<evidence type="ECO:0000256" key="1">
    <source>
        <dbReference type="ARBA" id="ARBA00009353"/>
    </source>
</evidence>
<evidence type="ECO:0000313" key="4">
    <source>
        <dbReference type="EMBL" id="MFC0273828.1"/>
    </source>
</evidence>
<dbReference type="Gene3D" id="3.40.50.720">
    <property type="entry name" value="NAD(P)-binding Rossmann-like Domain"/>
    <property type="match status" value="1"/>
</dbReference>
<dbReference type="EMBL" id="JBHLVO010000025">
    <property type="protein sequence ID" value="MFC0273828.1"/>
    <property type="molecule type" value="Genomic_DNA"/>
</dbReference>
<feature type="domain" description="DUF1731" evidence="3">
    <location>
        <begin position="250"/>
        <end position="296"/>
    </location>
</feature>
<dbReference type="InterPro" id="IPR001509">
    <property type="entry name" value="Epimerase_deHydtase"/>
</dbReference>
<evidence type="ECO:0000259" key="3">
    <source>
        <dbReference type="Pfam" id="PF08338"/>
    </source>
</evidence>
<feature type="domain" description="NAD-dependent epimerase/dehydratase" evidence="2">
    <location>
        <begin position="3"/>
        <end position="214"/>
    </location>
</feature>
<accession>A0ABV6GJF6</accession>
<dbReference type="Pfam" id="PF01370">
    <property type="entry name" value="Epimerase"/>
    <property type="match status" value="1"/>
</dbReference>
<dbReference type="RefSeq" id="WP_378937512.1">
    <property type="nucleotide sequence ID" value="NZ_JBHLVO010000025.1"/>
</dbReference>
<gene>
    <name evidence="4" type="ORF">ACFFIX_20790</name>
</gene>
<reference evidence="4 5" key="1">
    <citation type="submission" date="2024-09" db="EMBL/GenBank/DDBJ databases">
        <authorList>
            <person name="Sun Q."/>
            <person name="Mori K."/>
        </authorList>
    </citation>
    <scope>NUCLEOTIDE SEQUENCE [LARGE SCALE GENOMIC DNA]</scope>
    <source>
        <strain evidence="4 5">CCM 7228</strain>
    </source>
</reference>
<dbReference type="SUPFAM" id="SSF51735">
    <property type="entry name" value="NAD(P)-binding Rossmann-fold domains"/>
    <property type="match status" value="1"/>
</dbReference>
<organism evidence="4 5">
    <name type="scientific">Metabacillus herbersteinensis</name>
    <dbReference type="NCBI Taxonomy" id="283816"/>
    <lineage>
        <taxon>Bacteria</taxon>
        <taxon>Bacillati</taxon>
        <taxon>Bacillota</taxon>
        <taxon>Bacilli</taxon>
        <taxon>Bacillales</taxon>
        <taxon>Bacillaceae</taxon>
        <taxon>Metabacillus</taxon>
    </lineage>
</organism>
<evidence type="ECO:0000313" key="5">
    <source>
        <dbReference type="Proteomes" id="UP001589854"/>
    </source>
</evidence>
<proteinExistence type="inferred from homology"/>
<dbReference type="Proteomes" id="UP001589854">
    <property type="component" value="Unassembled WGS sequence"/>
</dbReference>
<comment type="similarity">
    <text evidence="1">Belongs to the NAD(P)-dependent epimerase/dehydratase family. SDR39U1 subfamily.</text>
</comment>
<protein>
    <submittedName>
        <fullName evidence="4">TIGR01777 family oxidoreductase</fullName>
    </submittedName>
</protein>
<keyword evidence="5" id="KW-1185">Reference proteome</keyword>
<dbReference type="InterPro" id="IPR010099">
    <property type="entry name" value="SDR39U1"/>
</dbReference>
<dbReference type="CDD" id="cd05242">
    <property type="entry name" value="SDR_a8"/>
    <property type="match status" value="1"/>
</dbReference>
<comment type="caution">
    <text evidence="4">The sequence shown here is derived from an EMBL/GenBank/DDBJ whole genome shotgun (WGS) entry which is preliminary data.</text>
</comment>
<dbReference type="Pfam" id="PF08338">
    <property type="entry name" value="DUF1731"/>
    <property type="match status" value="1"/>
</dbReference>
<dbReference type="NCBIfam" id="TIGR01777">
    <property type="entry name" value="yfcH"/>
    <property type="match status" value="1"/>
</dbReference>
<dbReference type="PANTHER" id="PTHR11092">
    <property type="entry name" value="SUGAR NUCLEOTIDE EPIMERASE RELATED"/>
    <property type="match status" value="1"/>
</dbReference>
<dbReference type="InterPro" id="IPR013549">
    <property type="entry name" value="DUF1731"/>
</dbReference>
<evidence type="ECO:0000259" key="2">
    <source>
        <dbReference type="Pfam" id="PF01370"/>
    </source>
</evidence>
<dbReference type="InterPro" id="IPR036291">
    <property type="entry name" value="NAD(P)-bd_dom_sf"/>
</dbReference>
<name>A0ABV6GJF6_9BACI</name>